<keyword evidence="2" id="KW-0548">Nucleotidyltransferase</keyword>
<dbReference type="PANTHER" id="PTHR43777:SF1">
    <property type="entry name" value="MOLYBDENUM COFACTOR CYTIDYLYLTRANSFERASE"/>
    <property type="match status" value="1"/>
</dbReference>
<sequence>MRVCGLVLAAGAGSRFGGPKGLARTASGEPWVRRAVRSLQVAGCDEVLVAVGARGAQVASLVPSPARVVVVQDWAEGLAATLRAGLLVAADGDADVLVVTPVDTPDAPATAVVRVVEAGRRAAQPASAVLARAVYEGRPGHPVVLGRSHWAGVQASSTGDSGAGRYLAEHGALGVECGDLWSGLDVDRA</sequence>
<evidence type="ECO:0000313" key="2">
    <source>
        <dbReference type="EMBL" id="NOV96652.1"/>
    </source>
</evidence>
<dbReference type="GO" id="GO:0016779">
    <property type="term" value="F:nucleotidyltransferase activity"/>
    <property type="evidence" value="ECO:0007669"/>
    <property type="project" value="UniProtKB-KW"/>
</dbReference>
<dbReference type="InterPro" id="IPR029044">
    <property type="entry name" value="Nucleotide-diphossugar_trans"/>
</dbReference>
<dbReference type="InterPro" id="IPR025877">
    <property type="entry name" value="MobA-like_NTP_Trfase"/>
</dbReference>
<evidence type="ECO:0000259" key="1">
    <source>
        <dbReference type="Pfam" id="PF12804"/>
    </source>
</evidence>
<name>A0ABX2A1C1_9MICO</name>
<dbReference type="RefSeq" id="WP_171782801.1">
    <property type="nucleotide sequence ID" value="NZ_BAAAML010000002.1"/>
</dbReference>
<proteinExistence type="predicted"/>
<dbReference type="Gene3D" id="3.90.550.10">
    <property type="entry name" value="Spore Coat Polysaccharide Biosynthesis Protein SpsA, Chain A"/>
    <property type="match status" value="1"/>
</dbReference>
<keyword evidence="2" id="KW-0808">Transferase</keyword>
<dbReference type="Pfam" id="PF12804">
    <property type="entry name" value="NTP_transf_3"/>
    <property type="match status" value="1"/>
</dbReference>
<feature type="domain" description="MobA-like NTP transferase" evidence="1">
    <location>
        <begin position="5"/>
        <end position="170"/>
    </location>
</feature>
<protein>
    <submittedName>
        <fullName evidence="2">CTP:molybdopterin cytidylyltransferase MocA</fullName>
    </submittedName>
</protein>
<dbReference type="PANTHER" id="PTHR43777">
    <property type="entry name" value="MOLYBDENUM COFACTOR CYTIDYLYLTRANSFERASE"/>
    <property type="match status" value="1"/>
</dbReference>
<dbReference type="SUPFAM" id="SSF53448">
    <property type="entry name" value="Nucleotide-diphospho-sugar transferases"/>
    <property type="match status" value="1"/>
</dbReference>
<comment type="caution">
    <text evidence="2">The sequence shown here is derived from an EMBL/GenBank/DDBJ whole genome shotgun (WGS) entry which is preliminary data.</text>
</comment>
<accession>A0ABX2A1C1</accession>
<gene>
    <name evidence="2" type="ORF">HDG69_001205</name>
</gene>
<dbReference type="CDD" id="cd04182">
    <property type="entry name" value="GT_2_like_f"/>
    <property type="match status" value="1"/>
</dbReference>
<dbReference type="EMBL" id="JABEZU010000001">
    <property type="protein sequence ID" value="NOV96652.1"/>
    <property type="molecule type" value="Genomic_DNA"/>
</dbReference>
<keyword evidence="3" id="KW-1185">Reference proteome</keyword>
<reference evidence="2 3" key="1">
    <citation type="submission" date="2020-05" db="EMBL/GenBank/DDBJ databases">
        <title>Genomic Encyclopedia of Type Strains, Phase III (KMG-III): the genomes of soil and plant-associated and newly described type strains.</title>
        <authorList>
            <person name="Whitman W."/>
        </authorList>
    </citation>
    <scope>NUCLEOTIDE SEQUENCE [LARGE SCALE GENOMIC DNA]</scope>
    <source>
        <strain evidence="2 3">KCTC 19046</strain>
    </source>
</reference>
<evidence type="ECO:0000313" key="3">
    <source>
        <dbReference type="Proteomes" id="UP000757540"/>
    </source>
</evidence>
<organism evidence="2 3">
    <name type="scientific">Isoptericola halotolerans</name>
    <dbReference type="NCBI Taxonomy" id="300560"/>
    <lineage>
        <taxon>Bacteria</taxon>
        <taxon>Bacillati</taxon>
        <taxon>Actinomycetota</taxon>
        <taxon>Actinomycetes</taxon>
        <taxon>Micrococcales</taxon>
        <taxon>Promicromonosporaceae</taxon>
        <taxon>Isoptericola</taxon>
    </lineage>
</organism>
<dbReference type="Proteomes" id="UP000757540">
    <property type="component" value="Unassembled WGS sequence"/>
</dbReference>